<dbReference type="PANTHER" id="PTHR24373:SF390">
    <property type="entry name" value="LEUCINE RICH REPEAT CONTAINING 66"/>
    <property type="match status" value="1"/>
</dbReference>
<dbReference type="SMART" id="SM01052">
    <property type="entry name" value="CAP_GLY"/>
    <property type="match status" value="1"/>
</dbReference>
<dbReference type="InterPro" id="IPR001611">
    <property type="entry name" value="Leu-rich_rpt"/>
</dbReference>
<dbReference type="PROSITE" id="PS50245">
    <property type="entry name" value="CAP_GLY_2"/>
    <property type="match status" value="1"/>
</dbReference>
<dbReference type="Gene3D" id="2.30.30.190">
    <property type="entry name" value="CAP Gly-rich-like domain"/>
    <property type="match status" value="1"/>
</dbReference>
<dbReference type="InterPro" id="IPR036859">
    <property type="entry name" value="CAP-Gly_dom_sf"/>
</dbReference>
<dbReference type="GO" id="GO:0031012">
    <property type="term" value="C:extracellular matrix"/>
    <property type="evidence" value="ECO:0007669"/>
    <property type="project" value="TreeGrafter"/>
</dbReference>
<dbReference type="InterPro" id="IPR000938">
    <property type="entry name" value="CAP-Gly_domain"/>
</dbReference>
<feature type="compositionally biased region" description="Basic and acidic residues" evidence="4">
    <location>
        <begin position="473"/>
        <end position="488"/>
    </location>
</feature>
<dbReference type="Gene3D" id="3.80.10.10">
    <property type="entry name" value="Ribonuclease Inhibitor"/>
    <property type="match status" value="3"/>
</dbReference>
<dbReference type="Pfam" id="PF01302">
    <property type="entry name" value="CAP_GLY"/>
    <property type="match status" value="1"/>
</dbReference>
<keyword evidence="3" id="KW-0677">Repeat</keyword>
<feature type="region of interest" description="Disordered" evidence="4">
    <location>
        <begin position="473"/>
        <end position="495"/>
    </location>
</feature>
<dbReference type="PROSITE" id="PS51450">
    <property type="entry name" value="LRR"/>
    <property type="match status" value="2"/>
</dbReference>
<dbReference type="Pfam" id="PF12799">
    <property type="entry name" value="LRR_4"/>
    <property type="match status" value="1"/>
</dbReference>
<proteinExistence type="predicted"/>
<feature type="domain" description="CAP-Gly" evidence="5">
    <location>
        <begin position="24"/>
        <end position="70"/>
    </location>
</feature>
<keyword evidence="1" id="KW-0433">Leucine-rich repeat</keyword>
<feature type="region of interest" description="Disordered" evidence="4">
    <location>
        <begin position="567"/>
        <end position="603"/>
    </location>
</feature>
<feature type="compositionally biased region" description="Acidic residues" evidence="4">
    <location>
        <begin position="567"/>
        <end position="584"/>
    </location>
</feature>
<reference evidence="6" key="1">
    <citation type="submission" date="2022-11" db="EMBL/GenBank/DDBJ databases">
        <title>Chromosomal genome sequence assembly and mating type (MAT) locus characterization of the leprose asexual lichenized fungus Lepraria neglecta (Nyl.) Erichsen.</title>
        <authorList>
            <person name="Allen J.L."/>
            <person name="Pfeffer B."/>
        </authorList>
    </citation>
    <scope>NUCLEOTIDE SEQUENCE</scope>
    <source>
        <strain evidence="6">Allen 5258</strain>
    </source>
</reference>
<keyword evidence="7" id="KW-1185">Reference proteome</keyword>
<dbReference type="InterPro" id="IPR003591">
    <property type="entry name" value="Leu-rich_rpt_typical-subtyp"/>
</dbReference>
<dbReference type="InterPro" id="IPR025875">
    <property type="entry name" value="Leu-rich_rpt_4"/>
</dbReference>
<evidence type="ECO:0000256" key="3">
    <source>
        <dbReference type="ARBA" id="ARBA00022737"/>
    </source>
</evidence>
<dbReference type="InterPro" id="IPR050328">
    <property type="entry name" value="Dev_Immune_Receptor"/>
</dbReference>
<dbReference type="PANTHER" id="PTHR24373">
    <property type="entry name" value="SLIT RELATED LEUCINE-RICH REPEAT NEURONAL PROTEIN"/>
    <property type="match status" value="1"/>
</dbReference>
<evidence type="ECO:0000313" key="6">
    <source>
        <dbReference type="EMBL" id="KAK3176306.1"/>
    </source>
</evidence>
<dbReference type="PROSITE" id="PS00845">
    <property type="entry name" value="CAP_GLY_1"/>
    <property type="match status" value="1"/>
</dbReference>
<evidence type="ECO:0000259" key="5">
    <source>
        <dbReference type="PROSITE" id="PS50245"/>
    </source>
</evidence>
<dbReference type="InterPro" id="IPR032675">
    <property type="entry name" value="LRR_dom_sf"/>
</dbReference>
<dbReference type="EMBL" id="JASNWA010000004">
    <property type="protein sequence ID" value="KAK3176306.1"/>
    <property type="molecule type" value="Genomic_DNA"/>
</dbReference>
<sequence>MPEGHYFGQRLSYDGHLSTVRYIGTVKNQKGDWLGVEWDDPSRGKHDGSHGDYRYFTCISGHPRAGSFVRPSRPSDQPLSFVDALKKKYASKKDSEGSGVGKEIRISGKTVEEVGFEKKRRQLAILQNLKVAVLDGLCIAGVENTPQEGDILRHWSLPPSSTSGTSPKKPTISLLDLSRNLLERWVDVESICSELKSLRTLQVNGNRFRDLNRHLCEDGESPFQEVGHLGLDNTLLLWDQVVELTSSFGSLHTLTLTSNGLGHDPIRSTLRTSSLITLDLSFNAIGSLGSIACLSSLPNLTTLSLRSNPLTTLSPAKFSSLKTLDVANTLLPNLSSLDPIPAVFPSLVSLLTKNTPLANYESASLHTIARVPGITELNYETITPEKRLNAELFYLGFVAKQLAAAPEHWEEKAVLDEHPRYKDLCDLYGEPAIVKKKAEEADAGTLRARVTEFTFYMTESDLQIAQQQAKDIAHRQAQDIGNKSEQKKQQAPNLNANEAQTCQEENANLASTTPNPSYSRPQIIDKTHLIPRTVDIYKLKGIVCNLFSIPFVSCKLIWETDEFDPVGGEDEEGWSVSEDESDSEEREKRKGEKKKDKSRWARREMELTDGTREVGFWVEGSKARVRVELR</sequence>
<dbReference type="SUPFAM" id="SSF74924">
    <property type="entry name" value="Cap-Gly domain"/>
    <property type="match status" value="1"/>
</dbReference>
<comment type="caution">
    <text evidence="6">The sequence shown here is derived from an EMBL/GenBank/DDBJ whole genome shotgun (WGS) entry which is preliminary data.</text>
</comment>
<feature type="compositionally biased region" description="Basic and acidic residues" evidence="4">
    <location>
        <begin position="585"/>
        <end position="603"/>
    </location>
</feature>
<accession>A0AAE0DN39</accession>
<dbReference type="SUPFAM" id="SSF52058">
    <property type="entry name" value="L domain-like"/>
    <property type="match status" value="1"/>
</dbReference>
<name>A0AAE0DN39_9LECA</name>
<dbReference type="AlphaFoldDB" id="A0AAE0DN39"/>
<keyword evidence="2" id="KW-0732">Signal</keyword>
<dbReference type="Proteomes" id="UP001276659">
    <property type="component" value="Unassembled WGS sequence"/>
</dbReference>
<evidence type="ECO:0000256" key="2">
    <source>
        <dbReference type="ARBA" id="ARBA00022729"/>
    </source>
</evidence>
<evidence type="ECO:0000256" key="4">
    <source>
        <dbReference type="SAM" id="MobiDB-lite"/>
    </source>
</evidence>
<evidence type="ECO:0000313" key="7">
    <source>
        <dbReference type="Proteomes" id="UP001276659"/>
    </source>
</evidence>
<evidence type="ECO:0000256" key="1">
    <source>
        <dbReference type="ARBA" id="ARBA00022614"/>
    </source>
</evidence>
<dbReference type="SMART" id="SM00369">
    <property type="entry name" value="LRR_TYP"/>
    <property type="match status" value="3"/>
</dbReference>
<organism evidence="6 7">
    <name type="scientific">Lepraria neglecta</name>
    <dbReference type="NCBI Taxonomy" id="209136"/>
    <lineage>
        <taxon>Eukaryota</taxon>
        <taxon>Fungi</taxon>
        <taxon>Dikarya</taxon>
        <taxon>Ascomycota</taxon>
        <taxon>Pezizomycotina</taxon>
        <taxon>Lecanoromycetes</taxon>
        <taxon>OSLEUM clade</taxon>
        <taxon>Lecanoromycetidae</taxon>
        <taxon>Lecanorales</taxon>
        <taxon>Lecanorineae</taxon>
        <taxon>Stereocaulaceae</taxon>
        <taxon>Lepraria</taxon>
    </lineage>
</organism>
<gene>
    <name evidence="6" type="ORF">OEA41_007629</name>
</gene>
<protein>
    <recommendedName>
        <fullName evidence="5">CAP-Gly domain-containing protein</fullName>
    </recommendedName>
</protein>